<sequence>MSKISHLAKRFVLSLVPAQVQEIERQWVHSVLTPSEFDLWNKMMAQDRRHSVLVGRRFVKYRPSSNSSEIAGALLHDVGKSAARLGTLARVIATLVGSRTNRFRQYHDHEAIGAAMLRSIGSDEITIVMVEGSCVGELKNALNRADDI</sequence>
<reference evidence="1" key="1">
    <citation type="submission" date="2020-05" db="EMBL/GenBank/DDBJ databases">
        <authorList>
            <person name="Chiriac C."/>
            <person name="Salcher M."/>
            <person name="Ghai R."/>
            <person name="Kavagutti S V."/>
        </authorList>
    </citation>
    <scope>NUCLEOTIDE SEQUENCE</scope>
</reference>
<proteinExistence type="predicted"/>
<dbReference type="SUPFAM" id="SSF109604">
    <property type="entry name" value="HD-domain/PDEase-like"/>
    <property type="match status" value="1"/>
</dbReference>
<name>A0A6J6WVM9_9ZZZZ</name>
<protein>
    <submittedName>
        <fullName evidence="1">Unannotated protein</fullName>
    </submittedName>
</protein>
<dbReference type="EMBL" id="CAFAAG010000011">
    <property type="protein sequence ID" value="CAB4787236.1"/>
    <property type="molecule type" value="Genomic_DNA"/>
</dbReference>
<dbReference type="AlphaFoldDB" id="A0A6J6WVM9"/>
<evidence type="ECO:0000313" key="1">
    <source>
        <dbReference type="EMBL" id="CAB4787236.1"/>
    </source>
</evidence>
<gene>
    <name evidence="1" type="ORF">UFOPK2975_00293</name>
</gene>
<accession>A0A6J6WVM9</accession>
<organism evidence="1">
    <name type="scientific">freshwater metagenome</name>
    <dbReference type="NCBI Taxonomy" id="449393"/>
    <lineage>
        <taxon>unclassified sequences</taxon>
        <taxon>metagenomes</taxon>
        <taxon>ecological metagenomes</taxon>
    </lineage>
</organism>
<dbReference type="Gene3D" id="1.10.3210.10">
    <property type="entry name" value="Hypothetical protein af1432"/>
    <property type="match status" value="1"/>
</dbReference>